<evidence type="ECO:0000313" key="2">
    <source>
        <dbReference type="Proteomes" id="UP000824890"/>
    </source>
</evidence>
<reference evidence="1 2" key="1">
    <citation type="submission" date="2021-05" db="EMBL/GenBank/DDBJ databases">
        <title>Genome Assembly of Synthetic Allotetraploid Brassica napus Reveals Homoeologous Exchanges between Subgenomes.</title>
        <authorList>
            <person name="Davis J.T."/>
        </authorList>
    </citation>
    <scope>NUCLEOTIDE SEQUENCE [LARGE SCALE GENOMIC DNA]</scope>
    <source>
        <strain evidence="2">cv. Da-Ae</strain>
        <tissue evidence="1">Seedling</tissue>
    </source>
</reference>
<dbReference type="Proteomes" id="UP000824890">
    <property type="component" value="Unassembled WGS sequence"/>
</dbReference>
<gene>
    <name evidence="1" type="ORF">HID58_006437</name>
</gene>
<proteinExistence type="predicted"/>
<keyword evidence="2" id="KW-1185">Reference proteome</keyword>
<protein>
    <submittedName>
        <fullName evidence="1">Uncharacterized protein</fullName>
    </submittedName>
</protein>
<comment type="caution">
    <text evidence="1">The sequence shown here is derived from an EMBL/GenBank/DDBJ whole genome shotgun (WGS) entry which is preliminary data.</text>
</comment>
<sequence length="63" mass="7164">MPKKSNYEEAQASAKVSWKSCCNEKKEGGFGLRNLTVWNSALKVDLHFVLWMSLFICEVLKGI</sequence>
<name>A0ABQ8EEE4_BRANA</name>
<dbReference type="EMBL" id="JAGKQM010000002">
    <property type="protein sequence ID" value="KAH0938976.1"/>
    <property type="molecule type" value="Genomic_DNA"/>
</dbReference>
<organism evidence="1 2">
    <name type="scientific">Brassica napus</name>
    <name type="common">Rape</name>
    <dbReference type="NCBI Taxonomy" id="3708"/>
    <lineage>
        <taxon>Eukaryota</taxon>
        <taxon>Viridiplantae</taxon>
        <taxon>Streptophyta</taxon>
        <taxon>Embryophyta</taxon>
        <taxon>Tracheophyta</taxon>
        <taxon>Spermatophyta</taxon>
        <taxon>Magnoliopsida</taxon>
        <taxon>eudicotyledons</taxon>
        <taxon>Gunneridae</taxon>
        <taxon>Pentapetalae</taxon>
        <taxon>rosids</taxon>
        <taxon>malvids</taxon>
        <taxon>Brassicales</taxon>
        <taxon>Brassicaceae</taxon>
        <taxon>Brassiceae</taxon>
        <taxon>Brassica</taxon>
    </lineage>
</organism>
<evidence type="ECO:0000313" key="1">
    <source>
        <dbReference type="EMBL" id="KAH0938976.1"/>
    </source>
</evidence>
<accession>A0ABQ8EEE4</accession>